<gene>
    <name evidence="3" type="ORF">BN848_0105630</name>
</gene>
<name>A0A096PEG7_FUSPS</name>
<feature type="compositionally biased region" description="Basic residues" evidence="2">
    <location>
        <begin position="102"/>
        <end position="111"/>
    </location>
</feature>
<proteinExistence type="predicted"/>
<sequence>MMFPSSPERRERPSRAAAPTKNMKEPDSEDDDLPIKPPISALEGVLRADNKNSSVGFSPESITVISAKSIASSMPSSMETLNRSSSPKKRNSPEAESESPTKKSRMIKIKTNKSTQAMTPAPSQASVTPQPAFSSIPEIEAMHKCIRSLESRIKQDAADRNEDQKSIASIKQALQEAQAAKTGEKDFTHPTDDQGLRKENEELVEETQKLKRRISEQNHFIATLRQDRIAPSSFKLMDCDVETEWKGIAFDIRNFVSQVLTKQPYRDSAPRGANMRDVEVLKKLQKKNIHTAPFHFQRYIWKHLVDDIFQAGKATWGGPAGNSFHRYCLEISGAFRSSICISISLSYTDNFPEIDFEDMTQLSTFKSSQADAMSKCSDEHNRGEAKSIALEMALTLKIFMNPEEVKPKTSPQKRLMSIVHKAVELNDKFLRSRAFYLTNWLQSDWDWDDVEIRYYTGETSGVKNVDVEISPRLRKIGNADGRNFDQAIELCQPMVTVHLS</sequence>
<feature type="coiled-coil region" evidence="1">
    <location>
        <begin position="160"/>
        <end position="217"/>
    </location>
</feature>
<accession>A0A096PEG7</accession>
<feature type="compositionally biased region" description="Polar residues" evidence="2">
    <location>
        <begin position="112"/>
        <end position="130"/>
    </location>
</feature>
<dbReference type="AlphaFoldDB" id="A0A096PEG7"/>
<dbReference type="EMBL" id="CBME010001650">
    <property type="protein sequence ID" value="CEG03056.1"/>
    <property type="molecule type" value="Genomic_DNA"/>
</dbReference>
<evidence type="ECO:0000256" key="2">
    <source>
        <dbReference type="SAM" id="MobiDB-lite"/>
    </source>
</evidence>
<reference evidence="3" key="1">
    <citation type="submission" date="2013-05" db="EMBL/GenBank/DDBJ databases">
        <title>Draft genome sequences of six wheat associated Fusarium spp. isolates.</title>
        <authorList>
            <person name="Moolhuijzen P.M."/>
            <person name="Manners J.M."/>
            <person name="Wilcox S."/>
            <person name="Bellgard M.I."/>
            <person name="Gardiner D.M."/>
        </authorList>
    </citation>
    <scope>NUCLEOTIDE SEQUENCE</scope>
    <source>
        <strain evidence="3">CS3487</strain>
        <strain evidence="3">CS3487</strain>
    </source>
</reference>
<evidence type="ECO:0000313" key="3">
    <source>
        <dbReference type="EMBL" id="CEG03056.1"/>
    </source>
</evidence>
<organism evidence="3">
    <name type="scientific">Fusarium pseudograminearum CS3487</name>
    <dbReference type="NCBI Taxonomy" id="1318458"/>
    <lineage>
        <taxon>Eukaryota</taxon>
        <taxon>Fungi</taxon>
        <taxon>Dikarya</taxon>
        <taxon>Ascomycota</taxon>
        <taxon>Pezizomycotina</taxon>
        <taxon>Sordariomycetes</taxon>
        <taxon>Hypocreomycetidae</taxon>
        <taxon>Hypocreales</taxon>
        <taxon>Nectriaceae</taxon>
        <taxon>Fusarium</taxon>
    </lineage>
</organism>
<comment type="caution">
    <text evidence="3">The sequence shown here is derived from an EMBL/GenBank/DDBJ whole genome shotgun (WGS) entry which is preliminary data.</text>
</comment>
<feature type="region of interest" description="Disordered" evidence="2">
    <location>
        <begin position="1"/>
        <end position="41"/>
    </location>
</feature>
<evidence type="ECO:0000256" key="1">
    <source>
        <dbReference type="SAM" id="Coils"/>
    </source>
</evidence>
<feature type="compositionally biased region" description="Low complexity" evidence="2">
    <location>
        <begin position="69"/>
        <end position="78"/>
    </location>
</feature>
<feature type="region of interest" description="Disordered" evidence="2">
    <location>
        <begin position="69"/>
        <end position="130"/>
    </location>
</feature>
<protein>
    <submittedName>
        <fullName evidence="3">WGS project CBME000000000 data, contig CS3487_c001656</fullName>
    </submittedName>
</protein>
<keyword evidence="1" id="KW-0175">Coiled coil</keyword>